<gene>
    <name evidence="5" type="ORF">BT62DRAFT_952138</name>
</gene>
<dbReference type="Gene3D" id="2.60.40.10">
    <property type="entry name" value="Immunoglobulins"/>
    <property type="match status" value="2"/>
</dbReference>
<feature type="region of interest" description="Disordered" evidence="1">
    <location>
        <begin position="629"/>
        <end position="672"/>
    </location>
</feature>
<accession>A0A9P7VPG1</accession>
<dbReference type="Proteomes" id="UP000812287">
    <property type="component" value="Unassembled WGS sequence"/>
</dbReference>
<dbReference type="InterPro" id="IPR013783">
    <property type="entry name" value="Ig-like_fold"/>
</dbReference>
<keyword evidence="2" id="KW-1133">Transmembrane helix</keyword>
<protein>
    <recommendedName>
        <fullName evidence="4">Dystroglycan-type cadherin-like domain-containing protein</fullName>
    </recommendedName>
</protein>
<organism evidence="5 6">
    <name type="scientific">Guyanagaster necrorhizus</name>
    <dbReference type="NCBI Taxonomy" id="856835"/>
    <lineage>
        <taxon>Eukaryota</taxon>
        <taxon>Fungi</taxon>
        <taxon>Dikarya</taxon>
        <taxon>Basidiomycota</taxon>
        <taxon>Agaricomycotina</taxon>
        <taxon>Agaricomycetes</taxon>
        <taxon>Agaricomycetidae</taxon>
        <taxon>Agaricales</taxon>
        <taxon>Marasmiineae</taxon>
        <taxon>Physalacriaceae</taxon>
        <taxon>Guyanagaster</taxon>
    </lineage>
</organism>
<feature type="compositionally biased region" description="Low complexity" evidence="1">
    <location>
        <begin position="637"/>
        <end position="656"/>
    </location>
</feature>
<sequence>MACSLLSIPTVSLLLLSLISAVPVLASSVFVSVELATQLPFVARIGENYLWAISNSTFSGCSDVLNLSTSSLPAWLSFDRDSTTFYGKPMADDGNDSSIDITVTARGCDSSASSSFSLFLTSNPAPTLNTPIASQFRTSNPSLSSVFEINATSALATPNPALRIPPKWSFSIGFQGNTFTSPNRLYYAVLQADGSPIPSWMRYSSQEFTLGGVTPIRDSLPLPSTYSLVLHASDEEGTTAIQQQFDIVLADHDVSLSRSVLPTINITADTLFNLALNSSLDFLGVLVDGKPFQPEYLADLLVDTSCCPWLSYDHKTRHLSGNPASDFQACEPVLPVKLVTIFNETLQTNISMALVPSYFSTDAIPAIVAGKDGHLQFDLKPYFSNTSGPNDVDLSTSYDPNEAGNTVYFDGQTAVLNGTIPSTFSKKPINVTFAAYSRITHSTSHTSVSITLSPSDHKSEDFDGSDHHGGLSAHAKLVLGLSIAFGVVGGMLGLGILFVLFRRCARIEDTALGGQMGQQASSDKWYGIEEGKGYRYSEKPPEHARSPLNYGNLGLHRMLERSHSDLSSNDGSATTQSPGVMSKREFSTRIRETVRTVSDKYARSRRAPQALSLNRPVIGKPILISEVPVSGSPPDPFSDFDSGPGSSFLTRTSSSSDDGFIPQRRPDCLTRSPPAVHLEDCRNESRDSIASVVAHVAESVVQTAFRASIRSDMSISSDHHEPLPSPVAQRPRLVPFTSAMRVPVPSMSMTSLDSPQGSFEGPHWVLSQKATVEKQEQTPSPRIKKSRSGDELAIGIHCVQAFGVENPVNTVGSTLTVSTNVRSSFSSLESSHHGHQTGEIEVVKIVARVGERFKFRIALGATSPGSFGGSHRLQARLVSGQMLPKFLHVDLNGRRGSGAVVFYGVPSTGDTGEFDTGVYDGNICVGRLYLEVIGRE</sequence>
<feature type="transmembrane region" description="Helical" evidence="2">
    <location>
        <begin position="477"/>
        <end position="501"/>
    </location>
</feature>
<keyword evidence="2" id="KW-0812">Transmembrane</keyword>
<evidence type="ECO:0000256" key="3">
    <source>
        <dbReference type="SAM" id="SignalP"/>
    </source>
</evidence>
<evidence type="ECO:0000313" key="6">
    <source>
        <dbReference type="Proteomes" id="UP000812287"/>
    </source>
</evidence>
<dbReference type="Pfam" id="PF05345">
    <property type="entry name" value="He_PIG"/>
    <property type="match status" value="1"/>
</dbReference>
<dbReference type="InterPro" id="IPR015919">
    <property type="entry name" value="Cadherin-like_sf"/>
</dbReference>
<dbReference type="GeneID" id="66110517"/>
<dbReference type="AlphaFoldDB" id="A0A9P7VPG1"/>
<keyword evidence="6" id="KW-1185">Reference proteome</keyword>
<dbReference type="RefSeq" id="XP_043037877.1">
    <property type="nucleotide sequence ID" value="XM_043188220.1"/>
</dbReference>
<feature type="compositionally biased region" description="Polar residues" evidence="1">
    <location>
        <begin position="565"/>
        <end position="579"/>
    </location>
</feature>
<keyword evidence="3" id="KW-0732">Signal</keyword>
<feature type="region of interest" description="Disordered" evidence="1">
    <location>
        <begin position="562"/>
        <end position="588"/>
    </location>
</feature>
<keyword evidence="2" id="KW-0472">Membrane</keyword>
<feature type="domain" description="Dystroglycan-type cadherin-like" evidence="4">
    <location>
        <begin position="147"/>
        <end position="256"/>
    </location>
</feature>
<evidence type="ECO:0000259" key="4">
    <source>
        <dbReference type="SMART" id="SM00736"/>
    </source>
</evidence>
<comment type="caution">
    <text evidence="5">The sequence shown here is derived from an EMBL/GenBank/DDBJ whole genome shotgun (WGS) entry which is preliminary data.</text>
</comment>
<proteinExistence type="predicted"/>
<feature type="signal peptide" evidence="3">
    <location>
        <begin position="1"/>
        <end position="21"/>
    </location>
</feature>
<dbReference type="GO" id="GO:0005509">
    <property type="term" value="F:calcium ion binding"/>
    <property type="evidence" value="ECO:0007669"/>
    <property type="project" value="InterPro"/>
</dbReference>
<dbReference type="SUPFAM" id="SSF49313">
    <property type="entry name" value="Cadherin-like"/>
    <property type="match status" value="2"/>
</dbReference>
<dbReference type="GO" id="GO:0016020">
    <property type="term" value="C:membrane"/>
    <property type="evidence" value="ECO:0007669"/>
    <property type="project" value="InterPro"/>
</dbReference>
<feature type="chain" id="PRO_5040143253" description="Dystroglycan-type cadherin-like domain-containing protein" evidence="3">
    <location>
        <begin position="22"/>
        <end position="936"/>
    </location>
</feature>
<evidence type="ECO:0000256" key="1">
    <source>
        <dbReference type="SAM" id="MobiDB-lite"/>
    </source>
</evidence>
<feature type="domain" description="Dystroglycan-type cadherin-like" evidence="4">
    <location>
        <begin position="30"/>
        <end position="126"/>
    </location>
</feature>
<dbReference type="EMBL" id="MU250540">
    <property type="protein sequence ID" value="KAG7444377.1"/>
    <property type="molecule type" value="Genomic_DNA"/>
</dbReference>
<dbReference type="OrthoDB" id="414243at2759"/>
<dbReference type="InterPro" id="IPR006644">
    <property type="entry name" value="Cadg"/>
</dbReference>
<reference evidence="5" key="1">
    <citation type="submission" date="2020-11" db="EMBL/GenBank/DDBJ databases">
        <title>Adaptations for nitrogen fixation in a non-lichenized fungal sporocarp promotes dispersal by wood-feeding termites.</title>
        <authorList>
            <consortium name="DOE Joint Genome Institute"/>
            <person name="Koch R.A."/>
            <person name="Yoon G."/>
            <person name="Arayal U."/>
            <person name="Lail K."/>
            <person name="Amirebrahimi M."/>
            <person name="Labutti K."/>
            <person name="Lipzen A."/>
            <person name="Riley R."/>
            <person name="Barry K."/>
            <person name="Henrissat B."/>
            <person name="Grigoriev I.V."/>
            <person name="Herr J.R."/>
            <person name="Aime M.C."/>
        </authorList>
    </citation>
    <scope>NUCLEOTIDE SEQUENCE</scope>
    <source>
        <strain evidence="5">MCA 3950</strain>
    </source>
</reference>
<name>A0A9P7VPG1_9AGAR</name>
<evidence type="ECO:0000313" key="5">
    <source>
        <dbReference type="EMBL" id="KAG7444377.1"/>
    </source>
</evidence>
<evidence type="ECO:0000256" key="2">
    <source>
        <dbReference type="SAM" id="Phobius"/>
    </source>
</evidence>
<dbReference type="SMART" id="SM00736">
    <property type="entry name" value="CADG"/>
    <property type="match status" value="2"/>
</dbReference>